<reference evidence="1 2" key="1">
    <citation type="journal article" date="2019" name="Int. J. Syst. Evol. Microbiol.">
        <title>Capsulimonas corticalis gen. nov., sp. nov., an aerobic capsulated bacterium, of a novel bacterial order, Capsulimonadales ord. nov., of the class Armatimonadia of the phylum Armatimonadetes.</title>
        <authorList>
            <person name="Li J."/>
            <person name="Kudo C."/>
            <person name="Tonouchi A."/>
        </authorList>
    </citation>
    <scope>NUCLEOTIDE SEQUENCE [LARGE SCALE GENOMIC DNA]</scope>
    <source>
        <strain evidence="1 2">AX-7</strain>
    </source>
</reference>
<name>A0A402D4X8_9BACT</name>
<dbReference type="RefSeq" id="WP_119324548.1">
    <property type="nucleotide sequence ID" value="NZ_AP025739.1"/>
</dbReference>
<organism evidence="1 2">
    <name type="scientific">Capsulimonas corticalis</name>
    <dbReference type="NCBI Taxonomy" id="2219043"/>
    <lineage>
        <taxon>Bacteria</taxon>
        <taxon>Bacillati</taxon>
        <taxon>Armatimonadota</taxon>
        <taxon>Armatimonadia</taxon>
        <taxon>Capsulimonadales</taxon>
        <taxon>Capsulimonadaceae</taxon>
        <taxon>Capsulimonas</taxon>
    </lineage>
</organism>
<evidence type="ECO:0000313" key="1">
    <source>
        <dbReference type="EMBL" id="BDI31942.1"/>
    </source>
</evidence>
<gene>
    <name evidence="1" type="ORF">CCAX7_39930</name>
</gene>
<proteinExistence type="predicted"/>
<dbReference type="EMBL" id="AP025739">
    <property type="protein sequence ID" value="BDI31942.1"/>
    <property type="molecule type" value="Genomic_DNA"/>
</dbReference>
<keyword evidence="2" id="KW-1185">Reference proteome</keyword>
<evidence type="ECO:0000313" key="2">
    <source>
        <dbReference type="Proteomes" id="UP000287394"/>
    </source>
</evidence>
<accession>A0A402D4X8</accession>
<protein>
    <submittedName>
        <fullName evidence="1">Uncharacterized protein</fullName>
    </submittedName>
</protein>
<dbReference type="OrthoDB" id="9776520at2"/>
<dbReference type="AlphaFoldDB" id="A0A402D4X8"/>
<dbReference type="KEGG" id="ccot:CCAX7_39930"/>
<dbReference type="Proteomes" id="UP000287394">
    <property type="component" value="Chromosome"/>
</dbReference>
<sequence length="692" mass="77562">MPLTKPTVQVETELRPSVAALLETIRSQYPGVPFLALGQTALWDEPAKAVWRTILDQHLPGAALISGVHDTDYFAKTTAHIAADDKFAVLRHDDGRTRDLWSAAGEMSSLFGSESVPTRHMYMKHGVPFDWLARHEPGGKANLYDAMTAAWGWTGLVHTEQHHVIAHDIPICDILTALLRQMDLAFMESLSCLEDPQSRAAASELCERIKDWARSFAAHCDGATSLTDLYRDLLPKIYQLLLQHPPLHFSATTTTQLLRFHSETYQRPRFAVVDLFLQPATRAAAIRAYNSCVAGSGIYGLENFGPGAIPFDLVVPGLGRGTIGVSGSKVTIEFGDTPAVLTSPTPVQNLETLARVIENAYGDRAVLVGKAITLINMLAAEHLVVFHETASGYTSSTEAFNTALAKSNITQSLYPIVRLEYGTWDALADSNSAARLRLPSHLAAAYGAQTVSAAEFGTRWRDVVADQKSTLREIKSLNKMRDLLTYLEAKEFGDWSARRQDYEQALATLSEYAQRSEVLRQRVEEHRREMAMWKEERAQLEARMGDDWRRNSLPLVHRLRHETLSDAERAQLETKLAHETAVRERIFAQPLAIGQDRIRASRRLIASFQHQRRLLERGSEPRAARATLEQITVEAQRARMRIVHDAYITVDSLEHTNLRPTAWWFPLVDPSGAWFEGMAARVEARFEYVTPR</sequence>